<dbReference type="InterPro" id="IPR003362">
    <property type="entry name" value="Bact_transf"/>
</dbReference>
<comment type="caution">
    <text evidence="5">The sequence shown here is derived from an EMBL/GenBank/DDBJ whole genome shotgun (WGS) entry which is preliminary data.</text>
</comment>
<reference evidence="6" key="1">
    <citation type="journal article" date="2019" name="Int. J. Syst. Evol. Microbiol.">
        <title>The Global Catalogue of Microorganisms (GCM) 10K type strain sequencing project: providing services to taxonomists for standard genome sequencing and annotation.</title>
        <authorList>
            <consortium name="The Broad Institute Genomics Platform"/>
            <consortium name="The Broad Institute Genome Sequencing Center for Infectious Disease"/>
            <person name="Wu L."/>
            <person name="Ma J."/>
        </authorList>
    </citation>
    <scope>NUCLEOTIDE SEQUENCE [LARGE SCALE GENOMIC DNA]</scope>
    <source>
        <strain evidence="6">CGMCC 4.7349</strain>
    </source>
</reference>
<feature type="domain" description="Bacterial sugar transferase" evidence="4">
    <location>
        <begin position="409"/>
        <end position="590"/>
    </location>
</feature>
<evidence type="ECO:0000256" key="1">
    <source>
        <dbReference type="ARBA" id="ARBA00006464"/>
    </source>
</evidence>
<evidence type="ECO:0000256" key="2">
    <source>
        <dbReference type="SAM" id="MobiDB-lite"/>
    </source>
</evidence>
<feature type="region of interest" description="Disordered" evidence="2">
    <location>
        <begin position="228"/>
        <end position="323"/>
    </location>
</feature>
<evidence type="ECO:0000259" key="4">
    <source>
        <dbReference type="Pfam" id="PF02397"/>
    </source>
</evidence>
<gene>
    <name evidence="5" type="ORF">GCM10012286_26910</name>
</gene>
<dbReference type="EMBL" id="BMNG01000005">
    <property type="protein sequence ID" value="GGO43316.1"/>
    <property type="molecule type" value="Genomic_DNA"/>
</dbReference>
<keyword evidence="3" id="KW-1133">Transmembrane helix</keyword>
<organism evidence="5 6">
    <name type="scientific">Streptomyces lasiicapitis</name>
    <dbReference type="NCBI Taxonomy" id="1923961"/>
    <lineage>
        <taxon>Bacteria</taxon>
        <taxon>Bacillati</taxon>
        <taxon>Actinomycetota</taxon>
        <taxon>Actinomycetes</taxon>
        <taxon>Kitasatosporales</taxon>
        <taxon>Streptomycetaceae</taxon>
        <taxon>Streptomyces</taxon>
    </lineage>
</organism>
<evidence type="ECO:0000313" key="5">
    <source>
        <dbReference type="EMBL" id="GGO43316.1"/>
    </source>
</evidence>
<proteinExistence type="inferred from homology"/>
<evidence type="ECO:0000313" key="6">
    <source>
        <dbReference type="Proteomes" id="UP000656881"/>
    </source>
</evidence>
<sequence length="595" mass="63640">MAGGRVGLRGRPPARRRHLVLALVAVDALAAVTAALLLPGPHRSPVLTALLLVAVLALNVQGRLYEDTLAPYLLDELPAFSGRIALAWCVAAVLLPALAPAAAPPLTPLLTAAALHGVLGAGGRALVHWHRRAVVRRRPRPVLVLGHGGQARSVAAALLRRPRCGLRPVGVVGEPADEYAYEWGGGGGAERRVGAQAEEWAGVGAEEWAGAGAERLAGAGAEHLAAIATEHRTSTATEHRTTTATERRTNAETDQWASDAEPWAQAEAEQRTGAQPEQRTGVDTKPRPSAESDPHPSGPGPAHSPGTGTGTGVSPSPAPDLPLLTTQDELHRAVIQNDVRTVLLLAGRDVAHDDRLAVLRGSGCELWELDPGGSAGVPVGRGRRPVYVAGFRCQALVGAHQERRTSAGKRALDIAVSGALLLPAGPVLLACALVLRATEGPGVVFRQERVGKDGHPFTVLKFRTHRPADSQESATRWSVADEQRISPFCRFLRSTSLDELPQLWNVLRGDMSLVGPRPERPFFVERFSRHYPHYAQRHRVPTGITGLAQIHGLRGDTSIEDRCRFDNAYIDSWSLWQDVCILLRTVGCLLRRTGS</sequence>
<dbReference type="RefSeq" id="WP_229696921.1">
    <property type="nucleotide sequence ID" value="NZ_BMNG01000005.1"/>
</dbReference>
<feature type="transmembrane region" description="Helical" evidence="3">
    <location>
        <begin position="85"/>
        <end position="103"/>
    </location>
</feature>
<feature type="transmembrane region" description="Helical" evidence="3">
    <location>
        <begin position="20"/>
        <end position="40"/>
    </location>
</feature>
<accession>A0ABQ2LUP1</accession>
<dbReference type="Proteomes" id="UP000656881">
    <property type="component" value="Unassembled WGS sequence"/>
</dbReference>
<dbReference type="PANTHER" id="PTHR30576:SF0">
    <property type="entry name" value="UNDECAPRENYL-PHOSPHATE N-ACETYLGALACTOSAMINYL 1-PHOSPHATE TRANSFERASE-RELATED"/>
    <property type="match status" value="1"/>
</dbReference>
<feature type="transmembrane region" description="Helical" evidence="3">
    <location>
        <begin position="411"/>
        <end position="435"/>
    </location>
</feature>
<feature type="transmembrane region" description="Helical" evidence="3">
    <location>
        <begin position="46"/>
        <end position="65"/>
    </location>
</feature>
<keyword evidence="3" id="KW-0472">Membrane</keyword>
<keyword evidence="3" id="KW-0812">Transmembrane</keyword>
<comment type="similarity">
    <text evidence="1">Belongs to the bacterial sugar transferase family.</text>
</comment>
<feature type="compositionally biased region" description="Basic and acidic residues" evidence="2">
    <location>
        <begin position="280"/>
        <end position="294"/>
    </location>
</feature>
<evidence type="ECO:0000256" key="3">
    <source>
        <dbReference type="SAM" id="Phobius"/>
    </source>
</evidence>
<dbReference type="PANTHER" id="PTHR30576">
    <property type="entry name" value="COLANIC BIOSYNTHESIS UDP-GLUCOSE LIPID CARRIER TRANSFERASE"/>
    <property type="match status" value="1"/>
</dbReference>
<name>A0ABQ2LUP1_9ACTN</name>
<keyword evidence="6" id="KW-1185">Reference proteome</keyword>
<feature type="compositionally biased region" description="Basic and acidic residues" evidence="2">
    <location>
        <begin position="229"/>
        <end position="251"/>
    </location>
</feature>
<feature type="transmembrane region" description="Helical" evidence="3">
    <location>
        <begin position="109"/>
        <end position="127"/>
    </location>
</feature>
<dbReference type="Pfam" id="PF02397">
    <property type="entry name" value="Bac_transf"/>
    <property type="match status" value="1"/>
</dbReference>
<protein>
    <recommendedName>
        <fullName evidence="4">Bacterial sugar transferase domain-containing protein</fullName>
    </recommendedName>
</protein>